<keyword evidence="3" id="KW-1185">Reference proteome</keyword>
<feature type="transmembrane region" description="Helical" evidence="1">
    <location>
        <begin position="30"/>
        <end position="49"/>
    </location>
</feature>
<proteinExistence type="predicted"/>
<sequence>MIFWLLIAIWFSIAIIIMRNNVLKGNANSGLAVGIVTLVLAGFSLITMVSSNFNFISGINIIFLGLNIASGVLLIIGKYLPVTNKPEEVVSMVNE</sequence>
<protein>
    <recommendedName>
        <fullName evidence="4">Transmembrane protein</fullName>
    </recommendedName>
</protein>
<name>A0ABM8JNG8_9MOLU</name>
<gene>
    <name evidence="2" type="ORF">SAP269_14620</name>
</gene>
<evidence type="ECO:0000313" key="3">
    <source>
        <dbReference type="Proteomes" id="UP001473424"/>
    </source>
</evidence>
<evidence type="ECO:0008006" key="4">
    <source>
        <dbReference type="Google" id="ProtNLM"/>
    </source>
</evidence>
<accession>A0ABM8JNG8</accession>
<dbReference type="Proteomes" id="UP001473424">
    <property type="component" value="Chromosome"/>
</dbReference>
<organism evidence="2 3">
    <name type="scientific">Spiroplasma ixodetis</name>
    <dbReference type="NCBI Taxonomy" id="2141"/>
    <lineage>
        <taxon>Bacteria</taxon>
        <taxon>Bacillati</taxon>
        <taxon>Mycoplasmatota</taxon>
        <taxon>Mollicutes</taxon>
        <taxon>Entomoplasmatales</taxon>
        <taxon>Spiroplasmataceae</taxon>
        <taxon>Spiroplasma</taxon>
    </lineage>
</organism>
<reference evidence="3" key="1">
    <citation type="journal article" date="2024" name="FEMS Microbiol. Lett.">
        <title>Genomic insights into Spiroplasma endosymbionts that induce male-killing and protective phenotypes in the pea aphid.</title>
        <authorList>
            <person name="Arai H."/>
            <person name="Legeai F."/>
            <person name="Kageyama D."/>
            <person name="Sugio A."/>
            <person name="Simon J.C."/>
        </authorList>
    </citation>
    <scope>NUCLEOTIDE SEQUENCE [LARGE SCALE GENOMIC DNA]</scope>
    <source>
        <strain evidence="3">sAp269</strain>
    </source>
</reference>
<feature type="transmembrane region" description="Helical" evidence="1">
    <location>
        <begin position="55"/>
        <end position="76"/>
    </location>
</feature>
<keyword evidence="1" id="KW-0472">Membrane</keyword>
<keyword evidence="1" id="KW-1133">Transmembrane helix</keyword>
<evidence type="ECO:0000313" key="2">
    <source>
        <dbReference type="EMBL" id="BET38873.1"/>
    </source>
</evidence>
<keyword evidence="1" id="KW-0812">Transmembrane</keyword>
<evidence type="ECO:0000256" key="1">
    <source>
        <dbReference type="SAM" id="Phobius"/>
    </source>
</evidence>
<dbReference type="EMBL" id="AP028955">
    <property type="protein sequence ID" value="BET38873.1"/>
    <property type="molecule type" value="Genomic_DNA"/>
</dbReference>
<feature type="transmembrane region" description="Helical" evidence="1">
    <location>
        <begin position="6"/>
        <end position="23"/>
    </location>
</feature>